<evidence type="ECO:0000259" key="1">
    <source>
        <dbReference type="Pfam" id="PF12802"/>
    </source>
</evidence>
<dbReference type="Proteomes" id="UP000662814">
    <property type="component" value="Chromosome"/>
</dbReference>
<dbReference type="InterPro" id="IPR000835">
    <property type="entry name" value="HTH_MarR-typ"/>
</dbReference>
<dbReference type="InterPro" id="IPR036388">
    <property type="entry name" value="WH-like_DNA-bd_sf"/>
</dbReference>
<reference evidence="2 3" key="1">
    <citation type="submission" date="2020-12" db="EMBL/GenBank/DDBJ databases">
        <title>Microbacterium sp. HY060.</title>
        <authorList>
            <person name="Zhou J."/>
        </authorList>
    </citation>
    <scope>NUCLEOTIDE SEQUENCE [LARGE SCALE GENOMIC DNA]</scope>
    <source>
        <strain evidence="2 3">HY60</strain>
    </source>
</reference>
<dbReference type="Gene3D" id="1.10.10.10">
    <property type="entry name" value="Winged helix-like DNA-binding domain superfamily/Winged helix DNA-binding domain"/>
    <property type="match status" value="1"/>
</dbReference>
<sequence>MDAHPGTLNKQAAAVRLGLTKGTVSRQIEKAVDAGLMTATESPHSRREKVLALTPEGSQVVRTGDSLLDQTLVEQMPDLSRDALRTTIETLSTLNAALGGSAPPDPV</sequence>
<dbReference type="InterPro" id="IPR036390">
    <property type="entry name" value="WH_DNA-bd_sf"/>
</dbReference>
<protein>
    <submittedName>
        <fullName evidence="2">Winged helix-turn-helix transcriptional regulator</fullName>
    </submittedName>
</protein>
<evidence type="ECO:0000313" key="3">
    <source>
        <dbReference type="Proteomes" id="UP000662814"/>
    </source>
</evidence>
<keyword evidence="3" id="KW-1185">Reference proteome</keyword>
<proteinExistence type="predicted"/>
<evidence type="ECO:0000313" key="2">
    <source>
        <dbReference type="EMBL" id="QPZ38699.1"/>
    </source>
</evidence>
<gene>
    <name evidence="2" type="ORF">HCR76_00905</name>
</gene>
<feature type="domain" description="HTH marR-type" evidence="1">
    <location>
        <begin position="3"/>
        <end position="48"/>
    </location>
</feature>
<name>A0ABX6YIR5_9MICO</name>
<organism evidence="2 3">
    <name type="scientific">Paramicrobacterium chengjingii</name>
    <dbReference type="NCBI Taxonomy" id="2769067"/>
    <lineage>
        <taxon>Bacteria</taxon>
        <taxon>Bacillati</taxon>
        <taxon>Actinomycetota</taxon>
        <taxon>Actinomycetes</taxon>
        <taxon>Micrococcales</taxon>
        <taxon>Microbacteriaceae</taxon>
        <taxon>Paramicrobacterium</taxon>
    </lineage>
</organism>
<dbReference type="SUPFAM" id="SSF46785">
    <property type="entry name" value="Winged helix' DNA-binding domain"/>
    <property type="match status" value="1"/>
</dbReference>
<dbReference type="EMBL" id="CP061169">
    <property type="protein sequence ID" value="QPZ38699.1"/>
    <property type="molecule type" value="Genomic_DNA"/>
</dbReference>
<dbReference type="Pfam" id="PF12802">
    <property type="entry name" value="MarR_2"/>
    <property type="match status" value="1"/>
</dbReference>
<accession>A0ABX6YIR5</accession>